<protein>
    <recommendedName>
        <fullName evidence="4">Lipocalin-like protein</fullName>
    </recommendedName>
</protein>
<dbReference type="RefSeq" id="WP_133583267.1">
    <property type="nucleotide sequence ID" value="NZ_SNYV01000011.1"/>
</dbReference>
<name>A0A4R6WMB5_9SPHI</name>
<evidence type="ECO:0000313" key="3">
    <source>
        <dbReference type="Proteomes" id="UP000295292"/>
    </source>
</evidence>
<feature type="chain" id="PRO_5020368287" description="Lipocalin-like protein" evidence="1">
    <location>
        <begin position="20"/>
        <end position="151"/>
    </location>
</feature>
<keyword evidence="3" id="KW-1185">Reference proteome</keyword>
<evidence type="ECO:0000256" key="1">
    <source>
        <dbReference type="SAM" id="SignalP"/>
    </source>
</evidence>
<organism evidence="2 3">
    <name type="scientific">Sphingobacterium yanglingense</name>
    <dbReference type="NCBI Taxonomy" id="1437280"/>
    <lineage>
        <taxon>Bacteria</taxon>
        <taxon>Pseudomonadati</taxon>
        <taxon>Bacteroidota</taxon>
        <taxon>Sphingobacteriia</taxon>
        <taxon>Sphingobacteriales</taxon>
        <taxon>Sphingobacteriaceae</taxon>
        <taxon>Sphingobacterium</taxon>
    </lineage>
</organism>
<gene>
    <name evidence="2" type="ORF">CLV99_0913</name>
</gene>
<dbReference type="AlphaFoldDB" id="A0A4R6WMB5"/>
<proteinExistence type="predicted"/>
<feature type="signal peptide" evidence="1">
    <location>
        <begin position="1"/>
        <end position="19"/>
    </location>
</feature>
<reference evidence="2 3" key="1">
    <citation type="submission" date="2019-03" db="EMBL/GenBank/DDBJ databases">
        <title>Genomic Encyclopedia of Archaeal and Bacterial Type Strains, Phase II (KMG-II): from individual species to whole genera.</title>
        <authorList>
            <person name="Goeker M."/>
        </authorList>
    </citation>
    <scope>NUCLEOTIDE SEQUENCE [LARGE SCALE GENOMIC DNA]</scope>
    <source>
        <strain evidence="2 3">DSM 28353</strain>
    </source>
</reference>
<evidence type="ECO:0000313" key="2">
    <source>
        <dbReference type="EMBL" id="TDQ79475.1"/>
    </source>
</evidence>
<comment type="caution">
    <text evidence="2">The sequence shown here is derived from an EMBL/GenBank/DDBJ whole genome shotgun (WGS) entry which is preliminary data.</text>
</comment>
<keyword evidence="1" id="KW-0732">Signal</keyword>
<dbReference type="EMBL" id="SNYV01000011">
    <property type="protein sequence ID" value="TDQ79475.1"/>
    <property type="molecule type" value="Genomic_DNA"/>
</dbReference>
<sequence>MKHLLATAICLLFVITSQAQTSAAALLGKWETSALRDVSIIDGKKTTEEHSFEGERIYNFTSDKLCYITTAYTDVAHPHKYVIEGNKVYFTMEPAHLAKLMKDDAEYGIELEPTEFEFNVDTAKKKLYLTRTSVDADKNTYQSVFIFKKKK</sequence>
<dbReference type="Proteomes" id="UP000295292">
    <property type="component" value="Unassembled WGS sequence"/>
</dbReference>
<evidence type="ECO:0008006" key="4">
    <source>
        <dbReference type="Google" id="ProtNLM"/>
    </source>
</evidence>
<accession>A0A4R6WMB5</accession>